<keyword evidence="2" id="KW-1185">Reference proteome</keyword>
<organism evidence="1 2">
    <name type="scientific">Paracraurococcus lichenis</name>
    <dbReference type="NCBI Taxonomy" id="3064888"/>
    <lineage>
        <taxon>Bacteria</taxon>
        <taxon>Pseudomonadati</taxon>
        <taxon>Pseudomonadota</taxon>
        <taxon>Alphaproteobacteria</taxon>
        <taxon>Acetobacterales</taxon>
        <taxon>Roseomonadaceae</taxon>
        <taxon>Paracraurococcus</taxon>
    </lineage>
</organism>
<dbReference type="EMBL" id="JAUTWS010000015">
    <property type="protein sequence ID" value="MDO9710041.1"/>
    <property type="molecule type" value="Genomic_DNA"/>
</dbReference>
<evidence type="ECO:0008006" key="3">
    <source>
        <dbReference type="Google" id="ProtNLM"/>
    </source>
</evidence>
<evidence type="ECO:0000313" key="2">
    <source>
        <dbReference type="Proteomes" id="UP001243009"/>
    </source>
</evidence>
<gene>
    <name evidence="1" type="ORF">Q7A36_16930</name>
</gene>
<evidence type="ECO:0000313" key="1">
    <source>
        <dbReference type="EMBL" id="MDO9710041.1"/>
    </source>
</evidence>
<sequence>MPLPLNEIRARVDARLFWRGFLHAFGIRAWRVDAFERPVRDLRNRSGRDRLDILRKAVAPARRAVRR</sequence>
<accession>A0ABT9E1M2</accession>
<protein>
    <recommendedName>
        <fullName evidence="3">DUF1127 domain-containing protein</fullName>
    </recommendedName>
</protein>
<reference evidence="1 2" key="1">
    <citation type="submission" date="2023-08" db="EMBL/GenBank/DDBJ databases">
        <title>The draft genome sequence of Paracraurococcus sp. LOR1-02.</title>
        <authorList>
            <person name="Kingkaew E."/>
            <person name="Tanasupawat S."/>
        </authorList>
    </citation>
    <scope>NUCLEOTIDE SEQUENCE [LARGE SCALE GENOMIC DNA]</scope>
    <source>
        <strain evidence="1 2">LOR1-02</strain>
    </source>
</reference>
<dbReference type="Proteomes" id="UP001243009">
    <property type="component" value="Unassembled WGS sequence"/>
</dbReference>
<comment type="caution">
    <text evidence="1">The sequence shown here is derived from an EMBL/GenBank/DDBJ whole genome shotgun (WGS) entry which is preliminary data.</text>
</comment>
<dbReference type="RefSeq" id="WP_305104906.1">
    <property type="nucleotide sequence ID" value="NZ_JAUTWS010000015.1"/>
</dbReference>
<proteinExistence type="predicted"/>
<name>A0ABT9E1M2_9PROT</name>